<feature type="signal peptide" evidence="1">
    <location>
        <begin position="1"/>
        <end position="19"/>
    </location>
</feature>
<protein>
    <submittedName>
        <fullName evidence="2">DUF3108 domain-containing protein</fullName>
    </submittedName>
</protein>
<dbReference type="AlphaFoldDB" id="A0A7V1LLR7"/>
<dbReference type="Pfam" id="PF11306">
    <property type="entry name" value="DUF3108"/>
    <property type="match status" value="1"/>
</dbReference>
<feature type="chain" id="PRO_5030802263" evidence="1">
    <location>
        <begin position="20"/>
        <end position="254"/>
    </location>
</feature>
<dbReference type="Proteomes" id="UP000886005">
    <property type="component" value="Unassembled WGS sequence"/>
</dbReference>
<gene>
    <name evidence="2" type="ORF">ENJ10_06685</name>
</gene>
<accession>A0A7V1LLR7</accession>
<sequence>MKRLILIFILFLSFGKAQEAPVFNFVDGEELTFRVDYSFFNLGEITMKVNREVNGGDSLYHIHLTIESNPLLFWVDNQSVYDSYIDKNLRVHRFISNEKIDGETYKAEYSFNYKDSLMYRKLIALDAPGRETVDTLPLKKDMIDGISLIFFARAHVESKKKDTVYTFIENKSGDVIFEFLNKHTHTKTDVLPDGIGTIFFKGHLNLSGIAGVSGPFSAYFSRDPSHVPLLSFLEVFIGKVTITLVEWKGWQPLQ</sequence>
<comment type="caution">
    <text evidence="2">The sequence shown here is derived from an EMBL/GenBank/DDBJ whole genome shotgun (WGS) entry which is preliminary data.</text>
</comment>
<reference evidence="2" key="1">
    <citation type="journal article" date="2020" name="mSystems">
        <title>Genome- and Community-Level Interaction Insights into Carbon Utilization and Element Cycling Functions of Hydrothermarchaeota in Hydrothermal Sediment.</title>
        <authorList>
            <person name="Zhou Z."/>
            <person name="Liu Y."/>
            <person name="Xu W."/>
            <person name="Pan J."/>
            <person name="Luo Z.H."/>
            <person name="Li M."/>
        </authorList>
    </citation>
    <scope>NUCLEOTIDE SEQUENCE [LARGE SCALE GENOMIC DNA]</scope>
    <source>
        <strain evidence="2">HyVt-456</strain>
    </source>
</reference>
<keyword evidence="1" id="KW-0732">Signal</keyword>
<dbReference type="InterPro" id="IPR021457">
    <property type="entry name" value="DUF3108"/>
</dbReference>
<organism evidence="2">
    <name type="scientific">Caldithrix abyssi</name>
    <dbReference type="NCBI Taxonomy" id="187145"/>
    <lineage>
        <taxon>Bacteria</taxon>
        <taxon>Pseudomonadati</taxon>
        <taxon>Calditrichota</taxon>
        <taxon>Calditrichia</taxon>
        <taxon>Calditrichales</taxon>
        <taxon>Calditrichaceae</taxon>
        <taxon>Caldithrix</taxon>
    </lineage>
</organism>
<dbReference type="EMBL" id="DRLD01000183">
    <property type="protein sequence ID" value="HED10356.1"/>
    <property type="molecule type" value="Genomic_DNA"/>
</dbReference>
<evidence type="ECO:0000313" key="2">
    <source>
        <dbReference type="EMBL" id="HED10356.1"/>
    </source>
</evidence>
<evidence type="ECO:0000256" key="1">
    <source>
        <dbReference type="SAM" id="SignalP"/>
    </source>
</evidence>
<proteinExistence type="predicted"/>
<name>A0A7V1LLR7_CALAY</name>